<dbReference type="InterPro" id="IPR043504">
    <property type="entry name" value="Peptidase_S1_PA_chymotrypsin"/>
</dbReference>
<reference evidence="2 3" key="1">
    <citation type="submission" date="2018-06" db="EMBL/GenBank/DDBJ databases">
        <title>Genomic Encyclopedia of Archaeal and Bacterial Type Strains, Phase II (KMG-II): from individual species to whole genera.</title>
        <authorList>
            <person name="Goeker M."/>
        </authorList>
    </citation>
    <scope>NUCLEOTIDE SEQUENCE [LARGE SCALE GENOMIC DNA]</scope>
    <source>
        <strain evidence="2 3">DSM 13087</strain>
    </source>
</reference>
<dbReference type="PANTHER" id="PTHR43019">
    <property type="entry name" value="SERINE ENDOPROTEASE DEGS"/>
    <property type="match status" value="1"/>
</dbReference>
<protein>
    <submittedName>
        <fullName evidence="2">Trypsin-like peptidase</fullName>
    </submittedName>
</protein>
<evidence type="ECO:0000256" key="1">
    <source>
        <dbReference type="SAM" id="MobiDB-lite"/>
    </source>
</evidence>
<comment type="caution">
    <text evidence="2">The sequence shown here is derived from an EMBL/GenBank/DDBJ whole genome shotgun (WGS) entry which is preliminary data.</text>
</comment>
<dbReference type="Proteomes" id="UP000249364">
    <property type="component" value="Unassembled WGS sequence"/>
</dbReference>
<accession>A0A2W7Q010</accession>
<sequence length="536" mass="58523">MIITNQWSDDARVFESRNGWFAITTTVVDVSSAPAVLASGKQAGIFPEDAYCSTGQMYLRQIEWRENSQHATSQSSRLWNEFDARPFSLVEKRFLQAALALEGHYTGLIDGAWGRGSQSAIERFTRQKFDRVPLNADAAYLVMTTIDTFIADGWEAKNINYLALSVMMPMKKMRLVEREGLLEKWEHTGQDMTLMFTDLTDPELLDLHSNLWGAEGLVGEPYTVRQSNRWVTAVDFLDGSGYIRSDLIGGTWSTVALFGSNASRQEFGLITSSIVVGSPVAMLPETDGLLLAYTTDLISFLAEDDHSPQSIDRADRVATPDLNRRESPSEAQGRTSGTGFFVNSDGEMLTNAHVIEGCSDITVDGKPADIIAVSRAFDLAAVKPRISQEVAHLPFAAREIGLNADITIAGYPLHGLLGGLNVSRGSISAMKGLRGDETSFQMSAPVQPGNSGGPVVDRSGNVVGVVVSKLDVMEVASVTGDIAQNVNFAVRGSMAKIFMQTNGIQYEERVSNEEVRPEEAAKKLEATTRLIECLPY</sequence>
<dbReference type="PANTHER" id="PTHR43019:SF23">
    <property type="entry name" value="PROTEASE DO-LIKE 5, CHLOROPLASTIC"/>
    <property type="match status" value="1"/>
</dbReference>
<feature type="region of interest" description="Disordered" evidence="1">
    <location>
        <begin position="311"/>
        <end position="337"/>
    </location>
</feature>
<dbReference type="Pfam" id="PF13365">
    <property type="entry name" value="Trypsin_2"/>
    <property type="match status" value="1"/>
</dbReference>
<dbReference type="EMBL" id="QKZQ01000014">
    <property type="protein sequence ID" value="PZX39400.1"/>
    <property type="molecule type" value="Genomic_DNA"/>
</dbReference>
<dbReference type="STRING" id="121821.GCA_001870675_00465"/>
<dbReference type="SUPFAM" id="SSF50494">
    <property type="entry name" value="Trypsin-like serine proteases"/>
    <property type="match status" value="1"/>
</dbReference>
<evidence type="ECO:0000313" key="3">
    <source>
        <dbReference type="Proteomes" id="UP000249364"/>
    </source>
</evidence>
<proteinExistence type="predicted"/>
<name>A0A2W7Q010_9RHOB</name>
<dbReference type="Gene3D" id="2.40.10.10">
    <property type="entry name" value="Trypsin-like serine proteases"/>
    <property type="match status" value="2"/>
</dbReference>
<dbReference type="AlphaFoldDB" id="A0A2W7Q010"/>
<feature type="compositionally biased region" description="Basic and acidic residues" evidence="1">
    <location>
        <begin position="311"/>
        <end position="328"/>
    </location>
</feature>
<keyword evidence="3" id="KW-1185">Reference proteome</keyword>
<evidence type="ECO:0000313" key="2">
    <source>
        <dbReference type="EMBL" id="PZX39400.1"/>
    </source>
</evidence>
<gene>
    <name evidence="2" type="ORF">LY56_02779</name>
</gene>
<organism evidence="2 3">
    <name type="scientific">Roseinatronobacter thiooxidans</name>
    <dbReference type="NCBI Taxonomy" id="121821"/>
    <lineage>
        <taxon>Bacteria</taxon>
        <taxon>Pseudomonadati</taxon>
        <taxon>Pseudomonadota</taxon>
        <taxon>Alphaproteobacteria</taxon>
        <taxon>Rhodobacterales</taxon>
        <taxon>Paracoccaceae</taxon>
        <taxon>Roseinatronobacter</taxon>
    </lineage>
</organism>
<dbReference type="InterPro" id="IPR009003">
    <property type="entry name" value="Peptidase_S1_PA"/>
</dbReference>